<evidence type="ECO:0000313" key="9">
    <source>
        <dbReference type="Proteomes" id="UP000613193"/>
    </source>
</evidence>
<proteinExistence type="predicted"/>
<dbReference type="SUPFAM" id="SSF46626">
    <property type="entry name" value="Cytochrome c"/>
    <property type="match status" value="1"/>
</dbReference>
<reference evidence="8" key="1">
    <citation type="submission" date="2020-12" db="EMBL/GenBank/DDBJ databases">
        <title>Bacterial novel species Mucilaginibacter sp. SD-g isolated from soil.</title>
        <authorList>
            <person name="Jung H.-Y."/>
        </authorList>
    </citation>
    <scope>NUCLEOTIDE SEQUENCE</scope>
    <source>
        <strain evidence="8">SD-g</strain>
    </source>
</reference>
<dbReference type="RefSeq" id="WP_200066157.1">
    <property type="nucleotide sequence ID" value="NZ_JAEHFW010000002.1"/>
</dbReference>
<dbReference type="InterPro" id="IPR050597">
    <property type="entry name" value="Cytochrome_c_Oxidase_Subunit"/>
</dbReference>
<accession>A0A934PUZ7</accession>
<evidence type="ECO:0000256" key="6">
    <source>
        <dbReference type="SAM" id="Phobius"/>
    </source>
</evidence>
<dbReference type="InterPro" id="IPR038414">
    <property type="entry name" value="CcoP_N_sf"/>
</dbReference>
<evidence type="ECO:0000256" key="3">
    <source>
        <dbReference type="ARBA" id="ARBA00023004"/>
    </source>
</evidence>
<dbReference type="GO" id="GO:0009055">
    <property type="term" value="F:electron transfer activity"/>
    <property type="evidence" value="ECO:0007669"/>
    <property type="project" value="InterPro"/>
</dbReference>
<dbReference type="Pfam" id="PF13442">
    <property type="entry name" value="Cytochrome_CBB3"/>
    <property type="match status" value="1"/>
</dbReference>
<keyword evidence="9" id="KW-1185">Reference proteome</keyword>
<protein>
    <submittedName>
        <fullName evidence="8">C-type cytochrome</fullName>
    </submittedName>
</protein>
<dbReference type="PANTHER" id="PTHR33751">
    <property type="entry name" value="CBB3-TYPE CYTOCHROME C OXIDASE SUBUNIT FIXP"/>
    <property type="match status" value="1"/>
</dbReference>
<feature type="transmembrane region" description="Helical" evidence="6">
    <location>
        <begin position="133"/>
        <end position="155"/>
    </location>
</feature>
<name>A0A934PUZ7_9SPHI</name>
<feature type="transmembrane region" description="Helical" evidence="6">
    <location>
        <begin position="38"/>
        <end position="60"/>
    </location>
</feature>
<dbReference type="Gene3D" id="6.10.280.130">
    <property type="match status" value="1"/>
</dbReference>
<gene>
    <name evidence="8" type="ORF">I5M19_09800</name>
</gene>
<keyword evidence="6" id="KW-0812">Transmembrane</keyword>
<keyword evidence="1 4" id="KW-0349">Heme</keyword>
<dbReference type="AlphaFoldDB" id="A0A934PUZ7"/>
<dbReference type="InterPro" id="IPR009056">
    <property type="entry name" value="Cyt_c-like_dom"/>
</dbReference>
<keyword evidence="6" id="KW-0472">Membrane</keyword>
<dbReference type="Gene3D" id="1.10.760.10">
    <property type="entry name" value="Cytochrome c-like domain"/>
    <property type="match status" value="1"/>
</dbReference>
<organism evidence="8 9">
    <name type="scientific">Mucilaginibacter segetis</name>
    <dbReference type="NCBI Taxonomy" id="2793071"/>
    <lineage>
        <taxon>Bacteria</taxon>
        <taxon>Pseudomonadati</taxon>
        <taxon>Bacteroidota</taxon>
        <taxon>Sphingobacteriia</taxon>
        <taxon>Sphingobacteriales</taxon>
        <taxon>Sphingobacteriaceae</taxon>
        <taxon>Mucilaginibacter</taxon>
    </lineage>
</organism>
<evidence type="ECO:0000259" key="7">
    <source>
        <dbReference type="PROSITE" id="PS51007"/>
    </source>
</evidence>
<dbReference type="PROSITE" id="PS51007">
    <property type="entry name" value="CYTC"/>
    <property type="match status" value="1"/>
</dbReference>
<evidence type="ECO:0000256" key="2">
    <source>
        <dbReference type="ARBA" id="ARBA00022723"/>
    </source>
</evidence>
<dbReference type="GO" id="GO:0046872">
    <property type="term" value="F:metal ion binding"/>
    <property type="evidence" value="ECO:0007669"/>
    <property type="project" value="UniProtKB-KW"/>
</dbReference>
<sequence>MKKISILILTLSAPLLTMAEPNKESGGMLSGETQNLIGYWLIGIMLFLFLIVVLLQVRIIKIMSRIIFKYQGTSEDEIIRAEQAAKASKTTVKPKNEVLLKLMSLKPMSEEKSLLIEHDYDGIQELNNPTPAWFMWLFYGTIVFAVCYILIYHVFNLAPLQYQEYRNEMAQADIAKKEYLSKAANRVDENTVKLVHDPAVIAAGEAIFKTTCAACHGDHAQGNIGPNLTDDYWLHGGKINEIFKTIKYGFAAKGMPNWEKQLSPKQISDVANFIKSIHGSNPANPKAPQGEKEIPEEPQKTAAK</sequence>
<feature type="compositionally biased region" description="Basic and acidic residues" evidence="5">
    <location>
        <begin position="289"/>
        <end position="304"/>
    </location>
</feature>
<comment type="caution">
    <text evidence="8">The sequence shown here is derived from an EMBL/GenBank/DDBJ whole genome shotgun (WGS) entry which is preliminary data.</text>
</comment>
<feature type="domain" description="Cytochrome c" evidence="7">
    <location>
        <begin position="199"/>
        <end position="278"/>
    </location>
</feature>
<keyword evidence="2 4" id="KW-0479">Metal-binding</keyword>
<dbReference type="InterPro" id="IPR036909">
    <property type="entry name" value="Cyt_c-like_dom_sf"/>
</dbReference>
<evidence type="ECO:0000256" key="5">
    <source>
        <dbReference type="SAM" id="MobiDB-lite"/>
    </source>
</evidence>
<dbReference type="Proteomes" id="UP000613193">
    <property type="component" value="Unassembled WGS sequence"/>
</dbReference>
<keyword evidence="6" id="KW-1133">Transmembrane helix</keyword>
<evidence type="ECO:0000256" key="4">
    <source>
        <dbReference type="PROSITE-ProRule" id="PRU00433"/>
    </source>
</evidence>
<dbReference type="GO" id="GO:0020037">
    <property type="term" value="F:heme binding"/>
    <property type="evidence" value="ECO:0007669"/>
    <property type="project" value="InterPro"/>
</dbReference>
<evidence type="ECO:0000313" key="8">
    <source>
        <dbReference type="EMBL" id="MBK0379601.1"/>
    </source>
</evidence>
<dbReference type="PANTHER" id="PTHR33751:SF1">
    <property type="entry name" value="CBB3-TYPE CYTOCHROME C OXIDASE SUBUNIT FIXP"/>
    <property type="match status" value="1"/>
</dbReference>
<dbReference type="InterPro" id="IPR032858">
    <property type="entry name" value="CcoP_N"/>
</dbReference>
<feature type="region of interest" description="Disordered" evidence="5">
    <location>
        <begin position="275"/>
        <end position="304"/>
    </location>
</feature>
<evidence type="ECO:0000256" key="1">
    <source>
        <dbReference type="ARBA" id="ARBA00022617"/>
    </source>
</evidence>
<dbReference type="Pfam" id="PF14715">
    <property type="entry name" value="FixP_N"/>
    <property type="match status" value="1"/>
</dbReference>
<dbReference type="EMBL" id="JAEHFW010000002">
    <property type="protein sequence ID" value="MBK0379601.1"/>
    <property type="molecule type" value="Genomic_DNA"/>
</dbReference>
<keyword evidence="3 4" id="KW-0408">Iron</keyword>